<organism evidence="1 2">
    <name type="scientific">Venturia nashicola</name>
    <dbReference type="NCBI Taxonomy" id="86259"/>
    <lineage>
        <taxon>Eukaryota</taxon>
        <taxon>Fungi</taxon>
        <taxon>Dikarya</taxon>
        <taxon>Ascomycota</taxon>
        <taxon>Pezizomycotina</taxon>
        <taxon>Dothideomycetes</taxon>
        <taxon>Pleosporomycetidae</taxon>
        <taxon>Venturiales</taxon>
        <taxon>Venturiaceae</taxon>
        <taxon>Venturia</taxon>
    </lineage>
</organism>
<dbReference type="AlphaFoldDB" id="A0A4Z1P9A2"/>
<protein>
    <submittedName>
        <fullName evidence="1">Uncharacterized protein</fullName>
    </submittedName>
</protein>
<dbReference type="EMBL" id="SNSC02000009">
    <property type="protein sequence ID" value="TID21326.1"/>
    <property type="molecule type" value="Genomic_DNA"/>
</dbReference>
<accession>A0A4Z1P9A2</accession>
<evidence type="ECO:0000313" key="2">
    <source>
        <dbReference type="Proteomes" id="UP000298493"/>
    </source>
</evidence>
<reference evidence="1 2" key="1">
    <citation type="submission" date="2019-04" db="EMBL/GenBank/DDBJ databases">
        <title>High contiguity whole genome sequence and gene annotation resource for two Venturia nashicola isolates.</title>
        <authorList>
            <person name="Prokchorchik M."/>
            <person name="Won K."/>
            <person name="Lee Y."/>
            <person name="Choi E.D."/>
            <person name="Segonzac C."/>
            <person name="Sohn K.H."/>
        </authorList>
    </citation>
    <scope>NUCLEOTIDE SEQUENCE [LARGE SCALE GENOMIC DNA]</scope>
    <source>
        <strain evidence="1 2">PRI2</strain>
    </source>
</reference>
<gene>
    <name evidence="1" type="ORF">E6O75_ATG04721</name>
</gene>
<comment type="caution">
    <text evidence="1">The sequence shown here is derived from an EMBL/GenBank/DDBJ whole genome shotgun (WGS) entry which is preliminary data.</text>
</comment>
<sequence length="218" mass="25186">MADPDKKPTTFLSLPRELRQNILMRNIEYTRFIQDYKFNRALLKLDNNIMAIILSHTSATNTYVSNPATEKRDEHTFDNFHTASHQLGDYGIIPVHTVSHAENIAAVHPTIREDMAWVLRCWFGVLLAALLRSIKLDSTPSPIPRKRQRRQSIYVLEPFGGRRRLDKFTEQGFKSSKACRIAKRKAINKFNAEWQLTSLKQLEEAIQKHSLGVENFVP</sequence>
<name>A0A4Z1P9A2_9PEZI</name>
<proteinExistence type="predicted"/>
<keyword evidence="2" id="KW-1185">Reference proteome</keyword>
<dbReference type="Proteomes" id="UP000298493">
    <property type="component" value="Unassembled WGS sequence"/>
</dbReference>
<evidence type="ECO:0000313" key="1">
    <source>
        <dbReference type="EMBL" id="TID21326.1"/>
    </source>
</evidence>